<dbReference type="Gene3D" id="3.60.10.10">
    <property type="entry name" value="Endonuclease/exonuclease/phosphatase"/>
    <property type="match status" value="1"/>
</dbReference>
<keyword evidence="3" id="KW-1185">Reference proteome</keyword>
<dbReference type="SUPFAM" id="SSF56219">
    <property type="entry name" value="DNase I-like"/>
    <property type="match status" value="1"/>
</dbReference>
<evidence type="ECO:0000259" key="1">
    <source>
        <dbReference type="Pfam" id="PF13966"/>
    </source>
</evidence>
<organism evidence="2 3">
    <name type="scientific">Carnegiea gigantea</name>
    <dbReference type="NCBI Taxonomy" id="171969"/>
    <lineage>
        <taxon>Eukaryota</taxon>
        <taxon>Viridiplantae</taxon>
        <taxon>Streptophyta</taxon>
        <taxon>Embryophyta</taxon>
        <taxon>Tracheophyta</taxon>
        <taxon>Spermatophyta</taxon>
        <taxon>Magnoliopsida</taxon>
        <taxon>eudicotyledons</taxon>
        <taxon>Gunneridae</taxon>
        <taxon>Pentapetalae</taxon>
        <taxon>Caryophyllales</taxon>
        <taxon>Cactineae</taxon>
        <taxon>Cactaceae</taxon>
        <taxon>Cactoideae</taxon>
        <taxon>Echinocereeae</taxon>
        <taxon>Carnegiea</taxon>
    </lineage>
</organism>
<accession>A0A9Q1GHF6</accession>
<evidence type="ECO:0000313" key="2">
    <source>
        <dbReference type="EMBL" id="KAJ8419289.1"/>
    </source>
</evidence>
<dbReference type="PANTHER" id="PTHR33710:SF64">
    <property type="entry name" value="ENDONUCLEASE_EXONUCLEASE_PHOSPHATASE DOMAIN-CONTAINING PROTEIN"/>
    <property type="match status" value="1"/>
</dbReference>
<reference evidence="2" key="1">
    <citation type="submission" date="2022-04" db="EMBL/GenBank/DDBJ databases">
        <title>Carnegiea gigantea Genome sequencing and assembly v2.</title>
        <authorList>
            <person name="Copetti D."/>
            <person name="Sanderson M.J."/>
            <person name="Burquez A."/>
            <person name="Wojciechowski M.F."/>
        </authorList>
    </citation>
    <scope>NUCLEOTIDE SEQUENCE</scope>
    <source>
        <strain evidence="2">SGP5-SGP5p</strain>
        <tissue evidence="2">Aerial part</tissue>
    </source>
</reference>
<gene>
    <name evidence="2" type="ORF">Cgig2_021777</name>
</gene>
<feature type="domain" description="Reverse transcriptase zinc-binding" evidence="1">
    <location>
        <begin position="188"/>
        <end position="273"/>
    </location>
</feature>
<dbReference type="PANTHER" id="PTHR33710">
    <property type="entry name" value="BNAC02G09200D PROTEIN"/>
    <property type="match status" value="1"/>
</dbReference>
<dbReference type="Pfam" id="PF13966">
    <property type="entry name" value="zf-RVT"/>
    <property type="match status" value="1"/>
</dbReference>
<proteinExistence type="predicted"/>
<dbReference type="AlphaFoldDB" id="A0A9Q1GHF6"/>
<sequence>MGGTEVKDFEIKSFANCIDLCNLQELRYQGPYYTWSNKTMWTRIDRAFTNVMSYDQFDFSQVLYKPNTLSDHNPMVLDFPGCKRPPKLFQFCDMWAQNPEFHTIITSKIPKNGAAPGTKSHLFLKRIKPALTQLNRDNFYQSLLGPSNSTRTPLDPEIAIGTGKKLVKIKDLFKGDSDQHRNRQAGQYTVSQGYKWLLGTTEHKAWSKFVWSRSIIPRHSFTSCAFYHQRLPPKSRLAKFTQCYEEKYCQTCPGVEENLEHVFFKCGWAQAFWQEITNWWPILVSLQGSMKKIPGPRRHRNITLLIIAAAIYQIWRERNIRIFENKDLPL</sequence>
<dbReference type="Proteomes" id="UP001153076">
    <property type="component" value="Unassembled WGS sequence"/>
</dbReference>
<comment type="caution">
    <text evidence="2">The sequence shown here is derived from an EMBL/GenBank/DDBJ whole genome shotgun (WGS) entry which is preliminary data.</text>
</comment>
<dbReference type="OrthoDB" id="1748554at2759"/>
<protein>
    <recommendedName>
        <fullName evidence="1">Reverse transcriptase zinc-binding domain-containing protein</fullName>
    </recommendedName>
</protein>
<dbReference type="InterPro" id="IPR036691">
    <property type="entry name" value="Endo/exonu/phosph_ase_sf"/>
</dbReference>
<dbReference type="InterPro" id="IPR026960">
    <property type="entry name" value="RVT-Znf"/>
</dbReference>
<evidence type="ECO:0000313" key="3">
    <source>
        <dbReference type="Proteomes" id="UP001153076"/>
    </source>
</evidence>
<dbReference type="EMBL" id="JAKOGI010005585">
    <property type="protein sequence ID" value="KAJ8419289.1"/>
    <property type="molecule type" value="Genomic_DNA"/>
</dbReference>
<name>A0A9Q1GHF6_9CARY</name>